<proteinExistence type="predicted"/>
<reference evidence="3" key="1">
    <citation type="submission" date="2015-11" db="EMBL/GenBank/DDBJ databases">
        <authorList>
            <person name="Seth-Smith H.M.B."/>
        </authorList>
    </citation>
    <scope>NUCLEOTIDE SEQUENCE [LARGE SCALE GENOMIC DNA]</scope>
    <source>
        <strain evidence="3">2013Ark11</strain>
    </source>
</reference>
<feature type="compositionally biased region" description="Polar residues" evidence="1">
    <location>
        <begin position="68"/>
        <end position="79"/>
    </location>
</feature>
<dbReference type="AlphaFoldDB" id="A0A0S4M6P0"/>
<gene>
    <name evidence="2" type="ORF">Ark11_0997</name>
</gene>
<dbReference type="RefSeq" id="WP_092343643.1">
    <property type="nucleotide sequence ID" value="NZ_LN906597.1"/>
</dbReference>
<accession>A0A0S4M6P0</accession>
<evidence type="ECO:0000313" key="2">
    <source>
        <dbReference type="EMBL" id="CUT17816.1"/>
    </source>
</evidence>
<name>A0A0S4M6P0_9BURK</name>
<sequence length="628" mass="70383">MHNLTNSESPCMPELQHVGDMYNTGDFDGYIGSESCCSEEPGITNPSEEKVVSLLGIDSSYCREGIRSSDTVTRTSPGSCTELGGDPSASLQPLTQTTQLLSNKQEEMDYCCYDEHTTLPELSGNLFSEVCSNSSSSNFVDHDYYSSEWLKEYLKQLVNSDVDDACIDNISAYNHTDLKTDCIDKSLFEMIDKYLGDTCIDSLKAHGFFNEESESHVLDKIGSAASINTLSTIDSSGLNCHFNEKDEFRYIGRINAITENPTTIAENSPLITNVSENIAPLNFSEKYISCWNPKSAAVYYYCPYDAILRDTSFYDKEFEDCILGEIGYLFSKNRSNSAREAKAIAANNTPQFIIPDLTGTFSSAKKYILGKINEYALNDKEPEDIVIVEGMSMADIRNLLFLSIDALLVKLDGYCKKLAENITDEDAIGVVQTKIKVNVNGVRVSVDMRSRKSFSEQLPINAKKMIIKCATALREKFYPAVASASNILIKNWMFSRCHNVYFCNKDLKEISDICISIREIIAKDEILYNNVDIIAKKIVNSESNSNSVVRLHKLKKGSYVSNYISILSQKSIDKIKVSLERALVLCDEKVLSLDKKSSEKIAKYIVRDIETLSMGEYRRLCENRSKVM</sequence>
<organism evidence="2 3">
    <name type="scientific">Candidatus Ichthyocystis hellenicum</name>
    <dbReference type="NCBI Taxonomy" id="1561003"/>
    <lineage>
        <taxon>Bacteria</taxon>
        <taxon>Pseudomonadati</taxon>
        <taxon>Pseudomonadota</taxon>
        <taxon>Betaproteobacteria</taxon>
        <taxon>Burkholderiales</taxon>
        <taxon>Candidatus Ichthyocystis</taxon>
    </lineage>
</organism>
<dbReference type="EMBL" id="LN906597">
    <property type="protein sequence ID" value="CUT17816.1"/>
    <property type="molecule type" value="Genomic_DNA"/>
</dbReference>
<evidence type="ECO:0000256" key="1">
    <source>
        <dbReference type="SAM" id="MobiDB-lite"/>
    </source>
</evidence>
<evidence type="ECO:0000313" key="3">
    <source>
        <dbReference type="Proteomes" id="UP000198651"/>
    </source>
</evidence>
<keyword evidence="3" id="KW-1185">Reference proteome</keyword>
<feature type="region of interest" description="Disordered" evidence="1">
    <location>
        <begin position="68"/>
        <end position="88"/>
    </location>
</feature>
<dbReference type="Proteomes" id="UP000198651">
    <property type="component" value="Chromosome I"/>
</dbReference>
<protein>
    <submittedName>
        <fullName evidence="2">Uncharacterized protein</fullName>
    </submittedName>
</protein>